<organism evidence="1 2">
    <name type="scientific">Rhodoplanes roseus</name>
    <dbReference type="NCBI Taxonomy" id="29409"/>
    <lineage>
        <taxon>Bacteria</taxon>
        <taxon>Pseudomonadati</taxon>
        <taxon>Pseudomonadota</taxon>
        <taxon>Alphaproteobacteria</taxon>
        <taxon>Hyphomicrobiales</taxon>
        <taxon>Nitrobacteraceae</taxon>
        <taxon>Rhodoplanes</taxon>
    </lineage>
</organism>
<protein>
    <submittedName>
        <fullName evidence="1">Uncharacterized protein</fullName>
    </submittedName>
</protein>
<comment type="caution">
    <text evidence="1">The sequence shown here is derived from an EMBL/GenBank/DDBJ whole genome shotgun (WGS) entry which is preliminary data.</text>
</comment>
<reference evidence="1 2" key="1">
    <citation type="submission" date="2017-07" db="EMBL/GenBank/DDBJ databases">
        <title>Draft Genome Sequences of Select Purple Nonsulfur Bacteria.</title>
        <authorList>
            <person name="Lasarre B."/>
            <person name="Mckinlay J.B."/>
        </authorList>
    </citation>
    <scope>NUCLEOTIDE SEQUENCE [LARGE SCALE GENOMIC DNA]</scope>
    <source>
        <strain evidence="1 2">DSM 5909</strain>
    </source>
</reference>
<dbReference type="AlphaFoldDB" id="A0A327L5L1"/>
<evidence type="ECO:0000313" key="1">
    <source>
        <dbReference type="EMBL" id="RAI42918.1"/>
    </source>
</evidence>
<gene>
    <name evidence="1" type="ORF">CH341_16930</name>
</gene>
<accession>A0A327L5L1</accession>
<name>A0A327L5L1_9BRAD</name>
<sequence>MTFDFREWEIKASAIEGAARQVPFVLAYALTKSMQDAREAEQAEMVSVFDRPTRYTLNSIQVVPATKRLLTAEIRFKEFPRPAWKWLGPEVAGGSRKHKAFERALLIRGLMQVGEFAVPGRGVRLDASGNIPGSTIVQILSQLGALEYKSGYTANMTAKSKARATKKARGQFFVSGGTTAPRGIYKRVGHKAVPIILFVRGVSYEKRLPYYETARRVVPAAFRRHFAAGWQRFVVDDIRRAVRRAA</sequence>
<dbReference type="EMBL" id="NPEX01000117">
    <property type="protein sequence ID" value="RAI42918.1"/>
    <property type="molecule type" value="Genomic_DNA"/>
</dbReference>
<keyword evidence="2" id="KW-1185">Reference proteome</keyword>
<evidence type="ECO:0000313" key="2">
    <source>
        <dbReference type="Proteomes" id="UP000249130"/>
    </source>
</evidence>
<proteinExistence type="predicted"/>
<dbReference type="Proteomes" id="UP000249130">
    <property type="component" value="Unassembled WGS sequence"/>
</dbReference>